<reference evidence="1 2" key="1">
    <citation type="submission" date="2020-04" db="EMBL/GenBank/DDBJ databases">
        <authorList>
            <person name="Laetsch R D."/>
            <person name="Stevens L."/>
            <person name="Kumar S."/>
            <person name="Blaxter L. M."/>
        </authorList>
    </citation>
    <scope>NUCLEOTIDE SEQUENCE [LARGE SCALE GENOMIC DNA]</scope>
</reference>
<evidence type="ECO:0000313" key="2">
    <source>
        <dbReference type="Proteomes" id="UP000494206"/>
    </source>
</evidence>
<protein>
    <submittedName>
        <fullName evidence="1">Uncharacterized protein</fullName>
    </submittedName>
</protein>
<organism evidence="1 2">
    <name type="scientific">Caenorhabditis bovis</name>
    <dbReference type="NCBI Taxonomy" id="2654633"/>
    <lineage>
        <taxon>Eukaryota</taxon>
        <taxon>Metazoa</taxon>
        <taxon>Ecdysozoa</taxon>
        <taxon>Nematoda</taxon>
        <taxon>Chromadorea</taxon>
        <taxon>Rhabditida</taxon>
        <taxon>Rhabditina</taxon>
        <taxon>Rhabditomorpha</taxon>
        <taxon>Rhabditoidea</taxon>
        <taxon>Rhabditidae</taxon>
        <taxon>Peloderinae</taxon>
        <taxon>Caenorhabditis</taxon>
    </lineage>
</organism>
<dbReference type="EMBL" id="CADEPM010000007">
    <property type="protein sequence ID" value="CAB3408162.1"/>
    <property type="molecule type" value="Genomic_DNA"/>
</dbReference>
<evidence type="ECO:0000313" key="1">
    <source>
        <dbReference type="EMBL" id="CAB3408162.1"/>
    </source>
</evidence>
<dbReference type="AlphaFoldDB" id="A0A8S1EWQ1"/>
<accession>A0A8S1EWQ1</accession>
<gene>
    <name evidence="1" type="ORF">CBOVIS_LOCUS9977</name>
</gene>
<sequence>MRRVDGGGVAGSGVCWSVPPLPLPPPLMQPPAERRRLPAIRLLFRRRLLFETCAASIRSCGDSFESRRRVVVHHHNEPSSCSVVANLAVFLVVATVVNIDTSVVDSDERYRSSLGAMCSQHQSVIRP</sequence>
<proteinExistence type="predicted"/>
<dbReference type="Proteomes" id="UP000494206">
    <property type="component" value="Unassembled WGS sequence"/>
</dbReference>
<name>A0A8S1EWQ1_9PELO</name>
<keyword evidence="2" id="KW-1185">Reference proteome</keyword>
<comment type="caution">
    <text evidence="1">The sequence shown here is derived from an EMBL/GenBank/DDBJ whole genome shotgun (WGS) entry which is preliminary data.</text>
</comment>